<protein>
    <recommendedName>
        <fullName evidence="1">DUF5615 domain-containing protein</fullName>
    </recommendedName>
</protein>
<dbReference type="AlphaFoldDB" id="A0A090APZ2"/>
<dbReference type="Proteomes" id="UP000031623">
    <property type="component" value="Chromosome"/>
</dbReference>
<proteinExistence type="predicted"/>
<dbReference type="InterPro" id="IPR041049">
    <property type="entry name" value="DUF5615"/>
</dbReference>
<organism evidence="2 3">
    <name type="scientific">Thioploca ingrica</name>
    <dbReference type="NCBI Taxonomy" id="40754"/>
    <lineage>
        <taxon>Bacteria</taxon>
        <taxon>Pseudomonadati</taxon>
        <taxon>Pseudomonadota</taxon>
        <taxon>Gammaproteobacteria</taxon>
        <taxon>Thiotrichales</taxon>
        <taxon>Thiotrichaceae</taxon>
        <taxon>Thioploca</taxon>
    </lineage>
</organism>
<sequence>MKFLVDAQLPRRLVYHWRDIGFKAMHTLDLPHGNRTQDDEINTFSTREQWIVVSKDRDFVDSFLIQGKPYKLLLITTGNITNAALETLLVAHLEKLVILFEKHSFIELNTTAIIIHI</sequence>
<dbReference type="EMBL" id="AP014633">
    <property type="protein sequence ID" value="BAP57655.1"/>
    <property type="molecule type" value="Genomic_DNA"/>
</dbReference>
<keyword evidence="3" id="KW-1185">Reference proteome</keyword>
<feature type="domain" description="DUF5615" evidence="1">
    <location>
        <begin position="1"/>
        <end position="108"/>
    </location>
</feature>
<evidence type="ECO:0000313" key="3">
    <source>
        <dbReference type="Proteomes" id="UP000031623"/>
    </source>
</evidence>
<dbReference type="Pfam" id="PF18480">
    <property type="entry name" value="DUF5615"/>
    <property type="match status" value="1"/>
</dbReference>
<dbReference type="HOGENOM" id="CLU_150003_3_0_6"/>
<reference evidence="2 3" key="1">
    <citation type="journal article" date="2014" name="ISME J.">
        <title>Ecophysiology of Thioploca ingrica as revealed by the complete genome sequence supplemented with proteomic evidence.</title>
        <authorList>
            <person name="Kojima H."/>
            <person name="Ogura Y."/>
            <person name="Yamamoto N."/>
            <person name="Togashi T."/>
            <person name="Mori H."/>
            <person name="Watanabe T."/>
            <person name="Nemoto F."/>
            <person name="Kurokawa K."/>
            <person name="Hayashi T."/>
            <person name="Fukui M."/>
        </authorList>
    </citation>
    <scope>NUCLEOTIDE SEQUENCE [LARGE SCALE GENOMIC DNA]</scope>
</reference>
<dbReference type="KEGG" id="tig:THII_3358"/>
<evidence type="ECO:0000313" key="2">
    <source>
        <dbReference type="EMBL" id="BAP57655.1"/>
    </source>
</evidence>
<dbReference type="STRING" id="40754.THII_3358"/>
<gene>
    <name evidence="2" type="ORF">THII_3358</name>
</gene>
<dbReference type="OrthoDB" id="27473at2"/>
<accession>A0A090APZ2</accession>
<evidence type="ECO:0000259" key="1">
    <source>
        <dbReference type="Pfam" id="PF18480"/>
    </source>
</evidence>
<name>A0A090APZ2_9GAMM</name>